<dbReference type="EMBL" id="CM029053">
    <property type="protein sequence ID" value="KAG2544762.1"/>
    <property type="molecule type" value="Genomic_DNA"/>
</dbReference>
<dbReference type="AlphaFoldDB" id="A0A8T0N8Y1"/>
<name>A0A8T0N8Y1_PANVG</name>
<evidence type="ECO:0000313" key="1">
    <source>
        <dbReference type="EMBL" id="KAG2544762.1"/>
    </source>
</evidence>
<keyword evidence="2" id="KW-1185">Reference proteome</keyword>
<reference evidence="1" key="1">
    <citation type="submission" date="2020-05" db="EMBL/GenBank/DDBJ databases">
        <title>WGS assembly of Panicum virgatum.</title>
        <authorList>
            <person name="Lovell J.T."/>
            <person name="Jenkins J."/>
            <person name="Shu S."/>
            <person name="Juenger T.E."/>
            <person name="Schmutz J."/>
        </authorList>
    </citation>
    <scope>NUCLEOTIDE SEQUENCE</scope>
    <source>
        <strain evidence="1">AP13</strain>
    </source>
</reference>
<evidence type="ECO:0000313" key="2">
    <source>
        <dbReference type="Proteomes" id="UP000823388"/>
    </source>
</evidence>
<sequence>MRMLKQTFCLQAFAYFSFVSAGKAMRYRNMLRMHQKNIFYYHQLRYQNDIRE</sequence>
<gene>
    <name evidence="1" type="ORF">PVAP13_9KG378379</name>
</gene>
<proteinExistence type="predicted"/>
<dbReference type="Proteomes" id="UP000823388">
    <property type="component" value="Chromosome 9K"/>
</dbReference>
<organism evidence="1 2">
    <name type="scientific">Panicum virgatum</name>
    <name type="common">Blackwell switchgrass</name>
    <dbReference type="NCBI Taxonomy" id="38727"/>
    <lineage>
        <taxon>Eukaryota</taxon>
        <taxon>Viridiplantae</taxon>
        <taxon>Streptophyta</taxon>
        <taxon>Embryophyta</taxon>
        <taxon>Tracheophyta</taxon>
        <taxon>Spermatophyta</taxon>
        <taxon>Magnoliopsida</taxon>
        <taxon>Liliopsida</taxon>
        <taxon>Poales</taxon>
        <taxon>Poaceae</taxon>
        <taxon>PACMAD clade</taxon>
        <taxon>Panicoideae</taxon>
        <taxon>Panicodae</taxon>
        <taxon>Paniceae</taxon>
        <taxon>Panicinae</taxon>
        <taxon>Panicum</taxon>
        <taxon>Panicum sect. Hiantes</taxon>
    </lineage>
</organism>
<protein>
    <submittedName>
        <fullName evidence="1">Uncharacterized protein</fullName>
    </submittedName>
</protein>
<accession>A0A8T0N8Y1</accession>
<comment type="caution">
    <text evidence="1">The sequence shown here is derived from an EMBL/GenBank/DDBJ whole genome shotgun (WGS) entry which is preliminary data.</text>
</comment>